<evidence type="ECO:0000313" key="2">
    <source>
        <dbReference type="EMBL" id="AKU89799.1"/>
    </source>
</evidence>
<dbReference type="Proteomes" id="UP000055590">
    <property type="component" value="Chromosome"/>
</dbReference>
<sequence length="194" mass="20889">MRTLLLALGLAVAVAGCSKPDFYEMEPTSISFETRGAARPARAVAKNRRGQVFPSAKPTKWVSEDEKVATVDDAGMITARGPGQTRITASRGDLAGDLLVDVNTVEKLVVEPLELQLVQDGDPVLPKIRVLNALGKEMEGRLVRMKCANEKICTTDSGKQVWAHDPGETTIEVSCDGFKQQMKVVVAAAKGGRR</sequence>
<dbReference type="SUPFAM" id="SSF49373">
    <property type="entry name" value="Invasin/intimin cell-adhesion fragments"/>
    <property type="match status" value="1"/>
</dbReference>
<evidence type="ECO:0000313" key="3">
    <source>
        <dbReference type="Proteomes" id="UP000055590"/>
    </source>
</evidence>
<gene>
    <name evidence="2" type="ORF">AKJ08_0186</name>
</gene>
<accession>A0A0K1P9L5</accession>
<proteinExistence type="predicted"/>
<dbReference type="Pfam" id="PF02368">
    <property type="entry name" value="Big_2"/>
    <property type="match status" value="1"/>
</dbReference>
<dbReference type="AlphaFoldDB" id="A0A0K1P9L5"/>
<evidence type="ECO:0000259" key="1">
    <source>
        <dbReference type="Pfam" id="PF02368"/>
    </source>
</evidence>
<dbReference type="InterPro" id="IPR008964">
    <property type="entry name" value="Invasin/intimin_cell_adhesion"/>
</dbReference>
<dbReference type="InterPro" id="IPR003343">
    <property type="entry name" value="Big_2"/>
</dbReference>
<protein>
    <recommendedName>
        <fullName evidence="1">BIG2 domain-containing protein</fullName>
    </recommendedName>
</protein>
<dbReference type="EMBL" id="CP012332">
    <property type="protein sequence ID" value="AKU89799.1"/>
    <property type="molecule type" value="Genomic_DNA"/>
</dbReference>
<feature type="domain" description="BIG2" evidence="1">
    <location>
        <begin position="57"/>
        <end position="93"/>
    </location>
</feature>
<reference evidence="2 3" key="1">
    <citation type="submission" date="2015-08" db="EMBL/GenBank/DDBJ databases">
        <authorList>
            <person name="Babu N.S."/>
            <person name="Beckwith C.J."/>
            <person name="Beseler K.G."/>
            <person name="Brison A."/>
            <person name="Carone J.V."/>
            <person name="Caskin T.P."/>
            <person name="Diamond M."/>
            <person name="Durham M.E."/>
            <person name="Foxe J.M."/>
            <person name="Go M."/>
            <person name="Henderson B.A."/>
            <person name="Jones I.B."/>
            <person name="McGettigan J.A."/>
            <person name="Micheletti S.J."/>
            <person name="Nasrallah M.E."/>
            <person name="Ortiz D."/>
            <person name="Piller C.R."/>
            <person name="Privatt S.R."/>
            <person name="Schneider S.L."/>
            <person name="Sharp S."/>
            <person name="Smith T.C."/>
            <person name="Stanton J.D."/>
            <person name="Ullery H.E."/>
            <person name="Wilson R.J."/>
            <person name="Serrano M.G."/>
            <person name="Buck G."/>
            <person name="Lee V."/>
            <person name="Wang Y."/>
            <person name="Carvalho R."/>
            <person name="Voegtly L."/>
            <person name="Shi R."/>
            <person name="Duckworth R."/>
            <person name="Johnson A."/>
            <person name="Loviza R."/>
            <person name="Walstead R."/>
            <person name="Shah Z."/>
            <person name="Kiflezghi M."/>
            <person name="Wade K."/>
            <person name="Ball S.L."/>
            <person name="Bradley K.W."/>
            <person name="Asai D.J."/>
            <person name="Bowman C.A."/>
            <person name="Russell D.A."/>
            <person name="Pope W.H."/>
            <person name="Jacobs-Sera D."/>
            <person name="Hendrix R.W."/>
            <person name="Hatfull G.F."/>
        </authorList>
    </citation>
    <scope>NUCLEOTIDE SEQUENCE [LARGE SCALE GENOMIC DNA]</scope>
    <source>
        <strain evidence="2 3">DSM 27710</strain>
    </source>
</reference>
<dbReference type="RefSeq" id="WP_050724339.1">
    <property type="nucleotide sequence ID" value="NZ_CP012332.1"/>
</dbReference>
<name>A0A0K1P9L5_9BACT</name>
<dbReference type="PROSITE" id="PS51257">
    <property type="entry name" value="PROKAR_LIPOPROTEIN"/>
    <property type="match status" value="1"/>
</dbReference>
<keyword evidence="3" id="KW-1185">Reference proteome</keyword>
<dbReference type="KEGG" id="vin:AKJ08_0186"/>
<dbReference type="Gene3D" id="2.60.40.1080">
    <property type="match status" value="1"/>
</dbReference>
<organism evidence="2 3">
    <name type="scientific">Vulgatibacter incomptus</name>
    <dbReference type="NCBI Taxonomy" id="1391653"/>
    <lineage>
        <taxon>Bacteria</taxon>
        <taxon>Pseudomonadati</taxon>
        <taxon>Myxococcota</taxon>
        <taxon>Myxococcia</taxon>
        <taxon>Myxococcales</taxon>
        <taxon>Cystobacterineae</taxon>
        <taxon>Vulgatibacteraceae</taxon>
        <taxon>Vulgatibacter</taxon>
    </lineage>
</organism>